<gene>
    <name evidence="17" type="ORF">ALE3EI_0990</name>
</gene>
<dbReference type="PANTHER" id="PTHR11070">
    <property type="entry name" value="UVRD / RECB / PCRA DNA HELICASE FAMILY MEMBER"/>
    <property type="match status" value="1"/>
</dbReference>
<keyword evidence="7 14" id="KW-0067">ATP-binding</keyword>
<dbReference type="Gene3D" id="3.40.50.300">
    <property type="entry name" value="P-loop containing nucleotide triphosphate hydrolases"/>
    <property type="match status" value="3"/>
</dbReference>
<comment type="catalytic activity">
    <reaction evidence="13">
        <text>ATP + H2O = ADP + phosphate + H(+)</text>
        <dbReference type="Rhea" id="RHEA:13065"/>
        <dbReference type="ChEBI" id="CHEBI:15377"/>
        <dbReference type="ChEBI" id="CHEBI:15378"/>
        <dbReference type="ChEBI" id="CHEBI:30616"/>
        <dbReference type="ChEBI" id="CHEBI:43474"/>
        <dbReference type="ChEBI" id="CHEBI:456216"/>
        <dbReference type="EC" id="5.6.2.4"/>
    </reaction>
</comment>
<dbReference type="InterPro" id="IPR027417">
    <property type="entry name" value="P-loop_NTPase"/>
</dbReference>
<dbReference type="RefSeq" id="WP_186991504.1">
    <property type="nucleotide sequence ID" value="NZ_CP052909.1"/>
</dbReference>
<evidence type="ECO:0000256" key="10">
    <source>
        <dbReference type="ARBA" id="ARBA00023235"/>
    </source>
</evidence>
<evidence type="ECO:0000256" key="6">
    <source>
        <dbReference type="ARBA" id="ARBA00022839"/>
    </source>
</evidence>
<evidence type="ECO:0000256" key="7">
    <source>
        <dbReference type="ARBA" id="ARBA00022840"/>
    </source>
</evidence>
<keyword evidence="1" id="KW-0540">Nuclease</keyword>
<dbReference type="InterPro" id="IPR014016">
    <property type="entry name" value="UvrD-like_ATP-bd"/>
</dbReference>
<dbReference type="InterPro" id="IPR000212">
    <property type="entry name" value="DNA_helicase_UvrD/REP"/>
</dbReference>
<evidence type="ECO:0000256" key="5">
    <source>
        <dbReference type="ARBA" id="ARBA00022806"/>
    </source>
</evidence>
<dbReference type="Gene3D" id="1.10.3170.10">
    <property type="entry name" value="Recbcd, chain B, domain 2"/>
    <property type="match status" value="1"/>
</dbReference>
<comment type="catalytic activity">
    <reaction evidence="11">
        <text>Couples ATP hydrolysis with the unwinding of duplex DNA by translocating in the 3'-5' direction.</text>
        <dbReference type="EC" id="5.6.2.4"/>
    </reaction>
</comment>
<dbReference type="GO" id="GO:0005524">
    <property type="term" value="F:ATP binding"/>
    <property type="evidence" value="ECO:0007669"/>
    <property type="project" value="UniProtKB-UniRule"/>
</dbReference>
<evidence type="ECO:0000259" key="16">
    <source>
        <dbReference type="PROSITE" id="PS51217"/>
    </source>
</evidence>
<dbReference type="Pfam" id="PF12705">
    <property type="entry name" value="PDDEXK_1"/>
    <property type="match status" value="1"/>
</dbReference>
<keyword evidence="4 14" id="KW-0378">Hydrolase</keyword>
<accession>A0A7G8PT97</accession>
<evidence type="ECO:0000256" key="2">
    <source>
        <dbReference type="ARBA" id="ARBA00022741"/>
    </source>
</evidence>
<dbReference type="Pfam" id="PF00580">
    <property type="entry name" value="UvrD-helicase"/>
    <property type="match status" value="1"/>
</dbReference>
<dbReference type="Proteomes" id="UP000515514">
    <property type="component" value="Chromosome"/>
</dbReference>
<evidence type="ECO:0000256" key="14">
    <source>
        <dbReference type="PROSITE-ProRule" id="PRU00560"/>
    </source>
</evidence>
<dbReference type="EMBL" id="CP052909">
    <property type="protein sequence ID" value="QNJ97563.1"/>
    <property type="molecule type" value="Genomic_DNA"/>
</dbReference>
<reference evidence="17 18" key="1">
    <citation type="submission" date="2020-04" db="EMBL/GenBank/DDBJ databases">
        <title>Genome sequence of Altibacter aquimarinus strain ALE3EI.</title>
        <authorList>
            <person name="Oh H.-M."/>
            <person name="Jang D."/>
        </authorList>
    </citation>
    <scope>NUCLEOTIDE SEQUENCE [LARGE SCALE GENOMIC DNA]</scope>
    <source>
        <strain evidence="17 18">ALE3EI</strain>
    </source>
</reference>
<feature type="domain" description="UvrD-like helicase C-terminal" evidence="16">
    <location>
        <begin position="486"/>
        <end position="738"/>
    </location>
</feature>
<dbReference type="InterPro" id="IPR011604">
    <property type="entry name" value="PDDEXK-like_dom_sf"/>
</dbReference>
<evidence type="ECO:0000313" key="17">
    <source>
        <dbReference type="EMBL" id="QNJ97563.1"/>
    </source>
</evidence>
<dbReference type="GO" id="GO:0004527">
    <property type="term" value="F:exonuclease activity"/>
    <property type="evidence" value="ECO:0007669"/>
    <property type="project" value="UniProtKB-KW"/>
</dbReference>
<dbReference type="GO" id="GO:0000725">
    <property type="term" value="P:recombinational repair"/>
    <property type="evidence" value="ECO:0007669"/>
    <property type="project" value="TreeGrafter"/>
</dbReference>
<feature type="binding site" evidence="14">
    <location>
        <begin position="12"/>
        <end position="19"/>
    </location>
    <ligand>
        <name>ATP</name>
        <dbReference type="ChEBI" id="CHEBI:30616"/>
    </ligand>
</feature>
<evidence type="ECO:0000256" key="8">
    <source>
        <dbReference type="ARBA" id="ARBA00023125"/>
    </source>
</evidence>
<evidence type="ECO:0000313" key="18">
    <source>
        <dbReference type="Proteomes" id="UP000515514"/>
    </source>
</evidence>
<evidence type="ECO:0000256" key="11">
    <source>
        <dbReference type="ARBA" id="ARBA00034617"/>
    </source>
</evidence>
<name>A0A7G8PT97_9FLAO</name>
<dbReference type="PROSITE" id="PS51198">
    <property type="entry name" value="UVRD_HELICASE_ATP_BIND"/>
    <property type="match status" value="1"/>
</dbReference>
<dbReference type="PANTHER" id="PTHR11070:SF67">
    <property type="entry name" value="DNA 3'-5' HELICASE"/>
    <property type="match status" value="1"/>
</dbReference>
<dbReference type="EC" id="5.6.2.4" evidence="12"/>
<sequence>MKNSIPFLIFDAAAGSGKTFTLVKEYLKKVLTDPKPDYYKNLLAITFTNKAVAEMKHRIVENLRAFSESNAVDSPPAMLIQISNETGLTEVQLHERAKNTLKHLIHHYAGFSVETIDSFNHRLIRTFARDLKLASNFEVSLEEGQLLSEAVDNLVSKAGINEKITQVLIDFALSKTDEDKSWDISRDIASAAKILFSENDNAQVENLKKKTLDDFIQYTIKIKNAKHEYSTQLVAIASEVLRLIEESGLQAEDFSNKSLPAYFGNLKSGNSVNFNLKWQESLGEKPLYPGRVLKDSPHVAETIDELTPRFIDAFETTKALYFKKALYASILKNLIPLSVINLVNEELEAIKNDRNLFPISQFNSLINNEIRNQPAPFIYERLGEKYQHFFIDEFQDTSLLQWKNLIPLIDNALSQSNLDEQSASLLLVGDAKQSIYRWRGGLPEQFIGLYNKDNPFSIREKKVENLQTNWRSCKEIITFNNEFFTHIAENFGNSVHQQLYKIGNQQQCNEKKDGFVKILFNEAENKAEEHEIYAQQVFETIQSLRKQQYALNEICILTRKKADGIELSSYLLERDIPIVSSETLLLQYSPAVKFLLNTLSLSLFFDHNEHKIEFLDFIITHLNSTEDTHAVYKRFLGFSSEEFSEAITSFGIDFNFQQLHSLSLYESLEIIILSFKLAEKADAYLDAFMNLAFDFEQQPQSGKQLFLEYWETVKDVSAVPINESVDAVRLMTIHKAKGLEFPVVLFPFADVNIYKEMDSKSWYPVDDPAAQFTEVLIDYKNEVENYGAAGREIHEKRRQRLELDNYNLLYVTLTRPIEQLYIFSKKVKQNSANEITNYNSLFIDFLKHKNMWEDEKMDYEFGVSRRTMLSKEIRNVEQILPEYPLSKPSDHNLEIVSAEASYWQTETETAIYTGNILHDSMAEITHKDDIVPFFEALELDPLLSKEEQTDLKDSMTRIVMHPQLCEYFLDYEWVANERDIITRDGVIQRPDRLNFNRDGSVTIIDYKTGEMSEHHEVQIRGYAAAIQDMGYSVKEMLIIYSVGGDILINKI</sequence>
<keyword evidence="2 14" id="KW-0547">Nucleotide-binding</keyword>
<dbReference type="GO" id="GO:0043138">
    <property type="term" value="F:3'-5' DNA helicase activity"/>
    <property type="evidence" value="ECO:0007669"/>
    <property type="project" value="UniProtKB-EC"/>
</dbReference>
<keyword evidence="9" id="KW-0234">DNA repair</keyword>
<dbReference type="Gene3D" id="3.90.320.10">
    <property type="match status" value="1"/>
</dbReference>
<evidence type="ECO:0000259" key="15">
    <source>
        <dbReference type="PROSITE" id="PS51198"/>
    </source>
</evidence>
<dbReference type="GO" id="GO:0003677">
    <property type="term" value="F:DNA binding"/>
    <property type="evidence" value="ECO:0007669"/>
    <property type="project" value="UniProtKB-KW"/>
</dbReference>
<keyword evidence="5 14" id="KW-0347">Helicase</keyword>
<keyword evidence="6" id="KW-0269">Exonuclease</keyword>
<evidence type="ECO:0000256" key="3">
    <source>
        <dbReference type="ARBA" id="ARBA00022763"/>
    </source>
</evidence>
<dbReference type="PROSITE" id="PS51217">
    <property type="entry name" value="UVRD_HELICASE_CTER"/>
    <property type="match status" value="1"/>
</dbReference>
<protein>
    <recommendedName>
        <fullName evidence="12">DNA 3'-5' helicase</fullName>
        <ecNumber evidence="12">5.6.2.4</ecNumber>
    </recommendedName>
</protein>
<keyword evidence="3" id="KW-0227">DNA damage</keyword>
<dbReference type="GO" id="GO:0005829">
    <property type="term" value="C:cytosol"/>
    <property type="evidence" value="ECO:0007669"/>
    <property type="project" value="TreeGrafter"/>
</dbReference>
<keyword evidence="10" id="KW-0413">Isomerase</keyword>
<keyword evidence="8" id="KW-0238">DNA-binding</keyword>
<dbReference type="InterPro" id="IPR014017">
    <property type="entry name" value="DNA_helicase_UvrD-like_C"/>
</dbReference>
<dbReference type="AlphaFoldDB" id="A0A7G8PT97"/>
<dbReference type="KEGG" id="alti:ALE3EI_0990"/>
<evidence type="ECO:0000256" key="4">
    <source>
        <dbReference type="ARBA" id="ARBA00022801"/>
    </source>
</evidence>
<organism evidence="17 18">
    <name type="scientific">Constantimarinum furrinae</name>
    <dbReference type="NCBI Taxonomy" id="2562285"/>
    <lineage>
        <taxon>Bacteria</taxon>
        <taxon>Pseudomonadati</taxon>
        <taxon>Bacteroidota</taxon>
        <taxon>Flavobacteriia</taxon>
        <taxon>Flavobacteriales</taxon>
        <taxon>Flavobacteriaceae</taxon>
        <taxon>Altibacter/Constantimarinum group</taxon>
        <taxon>Constantimarinum</taxon>
    </lineage>
</organism>
<evidence type="ECO:0000256" key="1">
    <source>
        <dbReference type="ARBA" id="ARBA00022722"/>
    </source>
</evidence>
<proteinExistence type="predicted"/>
<feature type="domain" description="UvrD-like helicase ATP-binding" evidence="15">
    <location>
        <begin position="1"/>
        <end position="473"/>
    </location>
</feature>
<dbReference type="InterPro" id="IPR038726">
    <property type="entry name" value="PDDEXK_AddAB-type"/>
</dbReference>
<dbReference type="Pfam" id="PF13361">
    <property type="entry name" value="UvrD_C"/>
    <property type="match status" value="1"/>
</dbReference>
<dbReference type="SUPFAM" id="SSF52540">
    <property type="entry name" value="P-loop containing nucleoside triphosphate hydrolases"/>
    <property type="match status" value="1"/>
</dbReference>
<keyword evidence="18" id="KW-1185">Reference proteome</keyword>
<evidence type="ECO:0000256" key="13">
    <source>
        <dbReference type="ARBA" id="ARBA00048988"/>
    </source>
</evidence>
<evidence type="ECO:0000256" key="12">
    <source>
        <dbReference type="ARBA" id="ARBA00034808"/>
    </source>
</evidence>
<evidence type="ECO:0000256" key="9">
    <source>
        <dbReference type="ARBA" id="ARBA00023204"/>
    </source>
</evidence>